<dbReference type="AlphaFoldDB" id="A0A699H7J7"/>
<gene>
    <name evidence="2" type="ORF">Tci_344680</name>
</gene>
<feature type="compositionally biased region" description="Acidic residues" evidence="1">
    <location>
        <begin position="131"/>
        <end position="140"/>
    </location>
</feature>
<feature type="region of interest" description="Disordered" evidence="1">
    <location>
        <begin position="1"/>
        <end position="22"/>
    </location>
</feature>
<feature type="region of interest" description="Disordered" evidence="1">
    <location>
        <begin position="125"/>
        <end position="156"/>
    </location>
</feature>
<feature type="compositionally biased region" description="Basic and acidic residues" evidence="1">
    <location>
        <begin position="1"/>
        <end position="10"/>
    </location>
</feature>
<organism evidence="2">
    <name type="scientific">Tanacetum cinerariifolium</name>
    <name type="common">Dalmatian daisy</name>
    <name type="synonym">Chrysanthemum cinerariifolium</name>
    <dbReference type="NCBI Taxonomy" id="118510"/>
    <lineage>
        <taxon>Eukaryota</taxon>
        <taxon>Viridiplantae</taxon>
        <taxon>Streptophyta</taxon>
        <taxon>Embryophyta</taxon>
        <taxon>Tracheophyta</taxon>
        <taxon>Spermatophyta</taxon>
        <taxon>Magnoliopsida</taxon>
        <taxon>eudicotyledons</taxon>
        <taxon>Gunneridae</taxon>
        <taxon>Pentapetalae</taxon>
        <taxon>asterids</taxon>
        <taxon>campanulids</taxon>
        <taxon>Asterales</taxon>
        <taxon>Asteraceae</taxon>
        <taxon>Asteroideae</taxon>
        <taxon>Anthemideae</taxon>
        <taxon>Anthemidinae</taxon>
        <taxon>Tanacetum</taxon>
    </lineage>
</organism>
<protein>
    <submittedName>
        <fullName evidence="2">Aspartic peptidase</fullName>
    </submittedName>
</protein>
<evidence type="ECO:0000313" key="2">
    <source>
        <dbReference type="EMBL" id="GEX72705.1"/>
    </source>
</evidence>
<accession>A0A699H7J7</accession>
<reference evidence="2" key="1">
    <citation type="journal article" date="2019" name="Sci. Rep.">
        <title>Draft genome of Tanacetum cinerariifolium, the natural source of mosquito coil.</title>
        <authorList>
            <person name="Yamashiro T."/>
            <person name="Shiraishi A."/>
            <person name="Satake H."/>
            <person name="Nakayama K."/>
        </authorList>
    </citation>
    <scope>NUCLEOTIDE SEQUENCE</scope>
</reference>
<proteinExistence type="predicted"/>
<dbReference type="EMBL" id="BKCJ010126152">
    <property type="protein sequence ID" value="GEX72705.1"/>
    <property type="molecule type" value="Genomic_DNA"/>
</dbReference>
<comment type="caution">
    <text evidence="2">The sequence shown here is derived from an EMBL/GenBank/DDBJ whole genome shotgun (WGS) entry which is preliminary data.</text>
</comment>
<name>A0A699H7J7_TANCI</name>
<evidence type="ECO:0000256" key="1">
    <source>
        <dbReference type="SAM" id="MobiDB-lite"/>
    </source>
</evidence>
<sequence>MVRTQAEIKESSNSVDDSTKDIPIIELSDDEVPVPVKRKRGRLVKDGCLINNNVVEIVSSDDEKGVSLADTRMDFDDEEPIRFSRFKKKPRTSLSKSHAFSLIDEDLDEEFDNIKTFIQDNEFDNNNITEEGTDDDDRIDLEETKNNTDEMNLQMT</sequence>